<dbReference type="Pfam" id="PF00881">
    <property type="entry name" value="Nitroreductase"/>
    <property type="match status" value="1"/>
</dbReference>
<reference evidence="2 3" key="1">
    <citation type="submission" date="2021-02" db="EMBL/GenBank/DDBJ databases">
        <title>Characterization of Marinitoga sp. nov. str. BP5-C20A.</title>
        <authorList>
            <person name="Erauso G."/>
            <person name="Postec A."/>
        </authorList>
    </citation>
    <scope>NUCLEOTIDE SEQUENCE [LARGE SCALE GENOMIC DNA]</scope>
    <source>
        <strain evidence="2 3">BP5-C20A</strain>
    </source>
</reference>
<dbReference type="InterPro" id="IPR000415">
    <property type="entry name" value="Nitroreductase-like"/>
</dbReference>
<sequence>MKKCGREVLKSNWKMLEVEKPDRAKKIPIPPYIKPYDENGEFIDLIPPENIKLGDIDIRSVLENRKSRRTFEDKPLTLEELSYLLYYTQGVKSIVKNKVTFRTVPSAGATHPLETYLLIFNVEGIEKGLYRYIPTIHKLLLIKKGDFSKEIVDATLGQTFIGKSAVVFVWTAIPYRTEWKYSFEAHKTIAIDAGHACQNLYLTAESINCGTCAVAAYDQEAMDKLIGVDGNDEFVVYLAPVGKIK</sequence>
<proteinExistence type="predicted"/>
<dbReference type="Gene3D" id="3.40.109.10">
    <property type="entry name" value="NADH Oxidase"/>
    <property type="match status" value="1"/>
</dbReference>
<feature type="domain" description="Nitroreductase" evidence="1">
    <location>
        <begin position="63"/>
        <end position="243"/>
    </location>
</feature>
<dbReference type="Proteomes" id="UP001232493">
    <property type="component" value="Chromosome"/>
</dbReference>
<evidence type="ECO:0000313" key="2">
    <source>
        <dbReference type="EMBL" id="WGS64604.1"/>
    </source>
</evidence>
<dbReference type="EMBL" id="CP069362">
    <property type="protein sequence ID" value="WGS64604.1"/>
    <property type="molecule type" value="Genomic_DNA"/>
</dbReference>
<accession>A0ABY8PPQ1</accession>
<gene>
    <name evidence="2" type="ORF">JRV97_09545</name>
</gene>
<protein>
    <submittedName>
        <fullName evidence="2">SagB/ThcOx family dehydrogenase</fullName>
    </submittedName>
</protein>
<evidence type="ECO:0000313" key="3">
    <source>
        <dbReference type="Proteomes" id="UP001232493"/>
    </source>
</evidence>
<organism evidence="2 3">
    <name type="scientific">Marinitoga aeolica</name>
    <dbReference type="NCBI Taxonomy" id="2809031"/>
    <lineage>
        <taxon>Bacteria</taxon>
        <taxon>Thermotogati</taxon>
        <taxon>Thermotogota</taxon>
        <taxon>Thermotogae</taxon>
        <taxon>Petrotogales</taxon>
        <taxon>Petrotogaceae</taxon>
        <taxon>Marinitoga</taxon>
    </lineage>
</organism>
<dbReference type="PANTHER" id="PTHR43745:SF2">
    <property type="entry name" value="NITROREDUCTASE MJ1384-RELATED"/>
    <property type="match status" value="1"/>
</dbReference>
<dbReference type="InterPro" id="IPR052544">
    <property type="entry name" value="Bacteriocin_Proc_Enz"/>
</dbReference>
<dbReference type="InterPro" id="IPR020051">
    <property type="entry name" value="SagB-type_dehydrogenase"/>
</dbReference>
<dbReference type="RefSeq" id="WP_280998391.1">
    <property type="nucleotide sequence ID" value="NZ_CP069362.1"/>
</dbReference>
<dbReference type="SUPFAM" id="SSF55469">
    <property type="entry name" value="FMN-dependent nitroreductase-like"/>
    <property type="match status" value="1"/>
</dbReference>
<evidence type="ECO:0000259" key="1">
    <source>
        <dbReference type="Pfam" id="PF00881"/>
    </source>
</evidence>
<keyword evidence="3" id="KW-1185">Reference proteome</keyword>
<dbReference type="PANTHER" id="PTHR43745">
    <property type="entry name" value="NITROREDUCTASE MJ1384-RELATED"/>
    <property type="match status" value="1"/>
</dbReference>
<dbReference type="NCBIfam" id="TIGR03605">
    <property type="entry name" value="antibiot_sagB"/>
    <property type="match status" value="1"/>
</dbReference>
<name>A0ABY8PPQ1_9BACT</name>
<dbReference type="CDD" id="cd02142">
    <property type="entry name" value="McbC_SagB-like_oxidoreductase"/>
    <property type="match status" value="1"/>
</dbReference>
<dbReference type="InterPro" id="IPR029479">
    <property type="entry name" value="Nitroreductase"/>
</dbReference>